<feature type="domain" description="HTH tetR-type" evidence="3">
    <location>
        <begin position="7"/>
        <end position="67"/>
    </location>
</feature>
<dbReference type="InterPro" id="IPR050109">
    <property type="entry name" value="HTH-type_TetR-like_transc_reg"/>
</dbReference>
<name>A0ABX1JIF6_9PSEU</name>
<dbReference type="Gene3D" id="1.10.357.10">
    <property type="entry name" value="Tetracycline Repressor, domain 2"/>
    <property type="match status" value="1"/>
</dbReference>
<comment type="caution">
    <text evidence="4">The sequence shown here is derived from an EMBL/GenBank/DDBJ whole genome shotgun (WGS) entry which is preliminary data.</text>
</comment>
<dbReference type="SUPFAM" id="SSF48498">
    <property type="entry name" value="Tetracyclin repressor-like, C-terminal domain"/>
    <property type="match status" value="1"/>
</dbReference>
<dbReference type="InterPro" id="IPR041490">
    <property type="entry name" value="KstR2_TetR_C"/>
</dbReference>
<evidence type="ECO:0000313" key="4">
    <source>
        <dbReference type="EMBL" id="NKQ58210.1"/>
    </source>
</evidence>
<proteinExistence type="predicted"/>
<evidence type="ECO:0000256" key="2">
    <source>
        <dbReference type="PROSITE-ProRule" id="PRU00335"/>
    </source>
</evidence>
<keyword evidence="5" id="KW-1185">Reference proteome</keyword>
<organism evidence="4 5">
    <name type="scientific">Amycolatopsis acididurans</name>
    <dbReference type="NCBI Taxonomy" id="2724524"/>
    <lineage>
        <taxon>Bacteria</taxon>
        <taxon>Bacillati</taxon>
        <taxon>Actinomycetota</taxon>
        <taxon>Actinomycetes</taxon>
        <taxon>Pseudonocardiales</taxon>
        <taxon>Pseudonocardiaceae</taxon>
        <taxon>Amycolatopsis</taxon>
    </lineage>
</organism>
<dbReference type="Proteomes" id="UP000715441">
    <property type="component" value="Unassembled WGS sequence"/>
</dbReference>
<evidence type="ECO:0000259" key="3">
    <source>
        <dbReference type="PROSITE" id="PS50977"/>
    </source>
</evidence>
<dbReference type="SUPFAM" id="SSF46689">
    <property type="entry name" value="Homeodomain-like"/>
    <property type="match status" value="1"/>
</dbReference>
<dbReference type="InterPro" id="IPR009057">
    <property type="entry name" value="Homeodomain-like_sf"/>
</dbReference>
<keyword evidence="1 2" id="KW-0238">DNA-binding</keyword>
<evidence type="ECO:0000313" key="5">
    <source>
        <dbReference type="Proteomes" id="UP000715441"/>
    </source>
</evidence>
<protein>
    <submittedName>
        <fullName evidence="4">TetR/AcrR family transcriptional regulator</fullName>
    </submittedName>
</protein>
<sequence>MVRKLNEQTRERLRLAAVELFASAGFAAVGIRELASGAGVRTATLYNYMSGKEDLLVDIMQSIIDPLAEAAREAMETYSDPRERLVALVEMHVWVHGGRRRSTLVSDTELRSLGEVARKEMSLKRDEYEKLWRTVVQQGVEAGIFDVDNIVITTTGLLTLATGVAYWYRLDGPIQLPDLCALQADLALNLVRAQGANGPVRRSDLNVGPPIEVLPPDPAL</sequence>
<feature type="DNA-binding region" description="H-T-H motif" evidence="2">
    <location>
        <begin position="30"/>
        <end position="49"/>
    </location>
</feature>
<dbReference type="Pfam" id="PF00440">
    <property type="entry name" value="TetR_N"/>
    <property type="match status" value="1"/>
</dbReference>
<dbReference type="PANTHER" id="PTHR30055:SF200">
    <property type="entry name" value="HTH-TYPE TRANSCRIPTIONAL REPRESSOR BDCR"/>
    <property type="match status" value="1"/>
</dbReference>
<reference evidence="4 5" key="1">
    <citation type="submission" date="2020-04" db="EMBL/GenBank/DDBJ databases">
        <title>Novel species.</title>
        <authorList>
            <person name="Teo W.F.A."/>
            <person name="Lipun K."/>
            <person name="Srisuk N."/>
            <person name="Duangmal K."/>
        </authorList>
    </citation>
    <scope>NUCLEOTIDE SEQUENCE [LARGE SCALE GENOMIC DNA]</scope>
    <source>
        <strain evidence="4 5">K13G38</strain>
    </source>
</reference>
<dbReference type="PROSITE" id="PS50977">
    <property type="entry name" value="HTH_TETR_2"/>
    <property type="match status" value="1"/>
</dbReference>
<dbReference type="InterPro" id="IPR036271">
    <property type="entry name" value="Tet_transcr_reg_TetR-rel_C_sf"/>
</dbReference>
<dbReference type="PANTHER" id="PTHR30055">
    <property type="entry name" value="HTH-TYPE TRANSCRIPTIONAL REGULATOR RUTR"/>
    <property type="match status" value="1"/>
</dbReference>
<dbReference type="InterPro" id="IPR001647">
    <property type="entry name" value="HTH_TetR"/>
</dbReference>
<gene>
    <name evidence="4" type="ORF">HFP15_35690</name>
</gene>
<evidence type="ECO:0000256" key="1">
    <source>
        <dbReference type="ARBA" id="ARBA00023125"/>
    </source>
</evidence>
<dbReference type="Pfam" id="PF17932">
    <property type="entry name" value="TetR_C_24"/>
    <property type="match status" value="1"/>
</dbReference>
<dbReference type="Gene3D" id="1.10.10.60">
    <property type="entry name" value="Homeodomain-like"/>
    <property type="match status" value="1"/>
</dbReference>
<dbReference type="EMBL" id="JAAXLS010000051">
    <property type="protein sequence ID" value="NKQ58210.1"/>
    <property type="molecule type" value="Genomic_DNA"/>
</dbReference>
<accession>A0ABX1JIF6</accession>
<dbReference type="RefSeq" id="WP_168521826.1">
    <property type="nucleotide sequence ID" value="NZ_JAAXLS010000051.1"/>
</dbReference>
<dbReference type="PRINTS" id="PR00455">
    <property type="entry name" value="HTHTETR"/>
</dbReference>